<dbReference type="InterPro" id="IPR004111">
    <property type="entry name" value="Repressor_TetR_C"/>
</dbReference>
<reference evidence="7 8" key="1">
    <citation type="submission" date="2019-07" db="EMBL/GenBank/DDBJ databases">
        <title>Whole genome shotgun sequence of Cellulomonas soli NBRC 109434.</title>
        <authorList>
            <person name="Hosoyama A."/>
            <person name="Uohara A."/>
            <person name="Ohji S."/>
            <person name="Ichikawa N."/>
        </authorList>
    </citation>
    <scope>NUCLEOTIDE SEQUENCE [LARGE SCALE GENOMIC DNA]</scope>
    <source>
        <strain evidence="7 8">NBRC 109434</strain>
    </source>
</reference>
<sequence>MAAEQSPSVRPGPLGAVGRDAGAALGTGRRGLSADRVVEAAVALADAEGLAAVSMSNVARRLGSAPMSLYRHVADKDELLLRMHDTVWRSASAPEVTGAPDGPGWRARLSAWCHAQRAVLLAHPWLEEIRLAERAGTPSQLVWLDRGFACLEGTGLAEHDKADALLLLSGFVLWEARWRAETAVPADEVNPLARDFGGTLRGVVDARTLPSLRRALEAGALDAPGSSYGTFEFGLGRILDGIEALEQGSAADA</sequence>
<dbReference type="SUPFAM" id="SSF46689">
    <property type="entry name" value="Homeodomain-like"/>
    <property type="match status" value="1"/>
</dbReference>
<dbReference type="InterPro" id="IPR050109">
    <property type="entry name" value="HTH-type_TetR-like_transc_reg"/>
</dbReference>
<dbReference type="RefSeq" id="WP_146952595.1">
    <property type="nucleotide sequence ID" value="NZ_BAABBJ010000003.1"/>
</dbReference>
<organism evidence="7 8">
    <name type="scientific">Cellulomonas soli</name>
    <dbReference type="NCBI Taxonomy" id="931535"/>
    <lineage>
        <taxon>Bacteria</taxon>
        <taxon>Bacillati</taxon>
        <taxon>Actinomycetota</taxon>
        <taxon>Actinomycetes</taxon>
        <taxon>Micrococcales</taxon>
        <taxon>Cellulomonadaceae</taxon>
        <taxon>Cellulomonas</taxon>
    </lineage>
</organism>
<dbReference type="PANTHER" id="PTHR30055:SF151">
    <property type="entry name" value="TRANSCRIPTIONAL REGULATORY PROTEIN"/>
    <property type="match status" value="1"/>
</dbReference>
<dbReference type="Pfam" id="PF00440">
    <property type="entry name" value="TetR_N"/>
    <property type="match status" value="1"/>
</dbReference>
<dbReference type="InterPro" id="IPR036271">
    <property type="entry name" value="Tet_transcr_reg_TetR-rel_C_sf"/>
</dbReference>
<keyword evidence="3" id="KW-0804">Transcription</keyword>
<dbReference type="SUPFAM" id="SSF48498">
    <property type="entry name" value="Tetracyclin repressor-like, C-terminal domain"/>
    <property type="match status" value="1"/>
</dbReference>
<name>A0A512PC98_9CELL</name>
<dbReference type="Gene3D" id="1.10.10.60">
    <property type="entry name" value="Homeodomain-like"/>
    <property type="match status" value="1"/>
</dbReference>
<dbReference type="EMBL" id="BKAL01000004">
    <property type="protein sequence ID" value="GEP68833.1"/>
    <property type="molecule type" value="Genomic_DNA"/>
</dbReference>
<keyword evidence="8" id="KW-1185">Reference proteome</keyword>
<dbReference type="PROSITE" id="PS50977">
    <property type="entry name" value="HTH_TETR_2"/>
    <property type="match status" value="1"/>
</dbReference>
<evidence type="ECO:0000256" key="3">
    <source>
        <dbReference type="ARBA" id="ARBA00023163"/>
    </source>
</evidence>
<evidence type="ECO:0000313" key="7">
    <source>
        <dbReference type="EMBL" id="GEP68833.1"/>
    </source>
</evidence>
<evidence type="ECO:0000256" key="1">
    <source>
        <dbReference type="ARBA" id="ARBA00023015"/>
    </source>
</evidence>
<dbReference type="PANTHER" id="PTHR30055">
    <property type="entry name" value="HTH-TYPE TRANSCRIPTIONAL REGULATOR RUTR"/>
    <property type="match status" value="1"/>
</dbReference>
<feature type="domain" description="HTH tetR-type" evidence="6">
    <location>
        <begin position="31"/>
        <end position="91"/>
    </location>
</feature>
<keyword evidence="1" id="KW-0805">Transcription regulation</keyword>
<dbReference type="InterPro" id="IPR001647">
    <property type="entry name" value="HTH_TetR"/>
</dbReference>
<dbReference type="GO" id="GO:0003700">
    <property type="term" value="F:DNA-binding transcription factor activity"/>
    <property type="evidence" value="ECO:0007669"/>
    <property type="project" value="TreeGrafter"/>
</dbReference>
<dbReference type="Proteomes" id="UP000321798">
    <property type="component" value="Unassembled WGS sequence"/>
</dbReference>
<evidence type="ECO:0000256" key="4">
    <source>
        <dbReference type="PROSITE-ProRule" id="PRU00335"/>
    </source>
</evidence>
<dbReference type="Gene3D" id="1.10.357.10">
    <property type="entry name" value="Tetracycline Repressor, domain 2"/>
    <property type="match status" value="1"/>
</dbReference>
<dbReference type="GO" id="GO:0045892">
    <property type="term" value="P:negative regulation of DNA-templated transcription"/>
    <property type="evidence" value="ECO:0007669"/>
    <property type="project" value="InterPro"/>
</dbReference>
<evidence type="ECO:0000313" key="8">
    <source>
        <dbReference type="Proteomes" id="UP000321798"/>
    </source>
</evidence>
<evidence type="ECO:0000256" key="5">
    <source>
        <dbReference type="SAM" id="MobiDB-lite"/>
    </source>
</evidence>
<accession>A0A512PC98</accession>
<feature type="DNA-binding region" description="H-T-H motif" evidence="4">
    <location>
        <begin position="54"/>
        <end position="73"/>
    </location>
</feature>
<proteinExistence type="predicted"/>
<evidence type="ECO:0000256" key="2">
    <source>
        <dbReference type="ARBA" id="ARBA00023125"/>
    </source>
</evidence>
<dbReference type="Pfam" id="PF02909">
    <property type="entry name" value="TetR_C_1"/>
    <property type="match status" value="1"/>
</dbReference>
<dbReference type="InterPro" id="IPR009057">
    <property type="entry name" value="Homeodomain-like_sf"/>
</dbReference>
<gene>
    <name evidence="7" type="ORF">CSO01_15480</name>
</gene>
<evidence type="ECO:0000259" key="6">
    <source>
        <dbReference type="PROSITE" id="PS50977"/>
    </source>
</evidence>
<comment type="caution">
    <text evidence="7">The sequence shown here is derived from an EMBL/GenBank/DDBJ whole genome shotgun (WGS) entry which is preliminary data.</text>
</comment>
<protein>
    <submittedName>
        <fullName evidence="7">TetR family transcriptional regulator</fullName>
    </submittedName>
</protein>
<feature type="region of interest" description="Disordered" evidence="5">
    <location>
        <begin position="1"/>
        <end position="21"/>
    </location>
</feature>
<dbReference type="GO" id="GO:0000976">
    <property type="term" value="F:transcription cis-regulatory region binding"/>
    <property type="evidence" value="ECO:0007669"/>
    <property type="project" value="TreeGrafter"/>
</dbReference>
<keyword evidence="2 4" id="KW-0238">DNA-binding</keyword>
<dbReference type="OrthoDB" id="329481at2"/>
<dbReference type="AlphaFoldDB" id="A0A512PC98"/>